<dbReference type="AlphaFoldDB" id="A0AAP0B901"/>
<protein>
    <recommendedName>
        <fullName evidence="2">Protein kinase domain-containing protein</fullName>
    </recommendedName>
</protein>
<sequence>MILTVHAGDQGCLTAFYPAAAGGCGLGADGGVVEYQPRRRQQFREVAGVDPHLSVLVEIDTVAAEHLNRFRRSAVAKHIEISEVEFQDEAGAGQAEAGKVAFFVGEGDAHLDDLERVHIGLDEGVALVRVEEAVMAKRAVDDVGEFGVHGGEREPLGVFTDEIELRLQIVRPYPPDADLFLLRRRHRRLNSDQWRMDGCCRKLRPIGTTLTHKGCGVRRSKRVIFIFIGGEFFRGAVLGVILCLQTLHRRNEQNSTGSHLITLVIDVLSPAHIPLAYLPHADLLIAHLPLTCYEDIAHLIASEGVLNQSYDFSFYCFHWSKLCKFSSNEPPLSRLLATPEPQVGQVATTRRIEASSQGTHGATPPAFAGTLPVLFLIRINLCVLSSLSPISVACSRAPDAPTMHLSVILSPSLRLRPRCSVGNSAPEKGFRRRADRTFHSPLPDEDFGPVRKFKMSDFAVCDRVSVGLQGRSDEVIFEATVRDSSSPLNNSRVVLRELTSLQAKRRGRRALEVLKKLVRRQLMYHSYAMQVHGYVSPSTSEEGDHFILVHGVRFTNPVMRDPIGSPDRTGPRSPHSQPISQEAPSCSHNGSIVGPYQGSYSLRHWLQLSDWFPTLEATLALDEEWVKRIGDDTTGGPDVTRQLRLIRMIMRDLLIGVNYLHSHGLAHTELRLENVHICPVDRHIKLGAWDAYIF</sequence>
<dbReference type="GO" id="GO:0005524">
    <property type="term" value="F:ATP binding"/>
    <property type="evidence" value="ECO:0007669"/>
    <property type="project" value="InterPro"/>
</dbReference>
<reference evidence="3 4" key="1">
    <citation type="journal article" date="2022" name="Nat. Plants">
        <title>Genomes of leafy and leafless Platanthera orchids illuminate the evolution of mycoheterotrophy.</title>
        <authorList>
            <person name="Li M.H."/>
            <person name="Liu K.W."/>
            <person name="Li Z."/>
            <person name="Lu H.C."/>
            <person name="Ye Q.L."/>
            <person name="Zhang D."/>
            <person name="Wang J.Y."/>
            <person name="Li Y.F."/>
            <person name="Zhong Z.M."/>
            <person name="Liu X."/>
            <person name="Yu X."/>
            <person name="Liu D.K."/>
            <person name="Tu X.D."/>
            <person name="Liu B."/>
            <person name="Hao Y."/>
            <person name="Liao X.Y."/>
            <person name="Jiang Y.T."/>
            <person name="Sun W.H."/>
            <person name="Chen J."/>
            <person name="Chen Y.Q."/>
            <person name="Ai Y."/>
            <person name="Zhai J.W."/>
            <person name="Wu S.S."/>
            <person name="Zhou Z."/>
            <person name="Hsiao Y.Y."/>
            <person name="Wu W.L."/>
            <person name="Chen Y.Y."/>
            <person name="Lin Y.F."/>
            <person name="Hsu J.L."/>
            <person name="Li C.Y."/>
            <person name="Wang Z.W."/>
            <person name="Zhao X."/>
            <person name="Zhong W.Y."/>
            <person name="Ma X.K."/>
            <person name="Ma L."/>
            <person name="Huang J."/>
            <person name="Chen G.Z."/>
            <person name="Huang M.Z."/>
            <person name="Huang L."/>
            <person name="Peng D.H."/>
            <person name="Luo Y.B."/>
            <person name="Zou S.Q."/>
            <person name="Chen S.P."/>
            <person name="Lan S."/>
            <person name="Tsai W.C."/>
            <person name="Van de Peer Y."/>
            <person name="Liu Z.J."/>
        </authorList>
    </citation>
    <scope>NUCLEOTIDE SEQUENCE [LARGE SCALE GENOMIC DNA]</scope>
    <source>
        <strain evidence="3">Lor287</strain>
    </source>
</reference>
<evidence type="ECO:0000256" key="1">
    <source>
        <dbReference type="SAM" id="MobiDB-lite"/>
    </source>
</evidence>
<accession>A0AAP0B901</accession>
<evidence type="ECO:0000259" key="2">
    <source>
        <dbReference type="PROSITE" id="PS50011"/>
    </source>
</evidence>
<gene>
    <name evidence="3" type="ORF">KSP39_PZI015781</name>
</gene>
<dbReference type="EMBL" id="JBBWWQ010000013">
    <property type="protein sequence ID" value="KAK8933445.1"/>
    <property type="molecule type" value="Genomic_DNA"/>
</dbReference>
<dbReference type="InterPro" id="IPR011009">
    <property type="entry name" value="Kinase-like_dom_sf"/>
</dbReference>
<evidence type="ECO:0000313" key="3">
    <source>
        <dbReference type="EMBL" id="KAK8933445.1"/>
    </source>
</evidence>
<feature type="region of interest" description="Disordered" evidence="1">
    <location>
        <begin position="559"/>
        <end position="589"/>
    </location>
</feature>
<proteinExistence type="predicted"/>
<feature type="domain" description="Protein kinase" evidence="2">
    <location>
        <begin position="458"/>
        <end position="694"/>
    </location>
</feature>
<evidence type="ECO:0000313" key="4">
    <source>
        <dbReference type="Proteomes" id="UP001418222"/>
    </source>
</evidence>
<dbReference type="InterPro" id="IPR000719">
    <property type="entry name" value="Prot_kinase_dom"/>
</dbReference>
<comment type="caution">
    <text evidence="3">The sequence shown here is derived from an EMBL/GenBank/DDBJ whole genome shotgun (WGS) entry which is preliminary data.</text>
</comment>
<name>A0AAP0B901_9ASPA</name>
<keyword evidence="4" id="KW-1185">Reference proteome</keyword>
<feature type="compositionally biased region" description="Polar residues" evidence="1">
    <location>
        <begin position="574"/>
        <end position="589"/>
    </location>
</feature>
<dbReference type="Proteomes" id="UP001418222">
    <property type="component" value="Unassembled WGS sequence"/>
</dbReference>
<dbReference type="SUPFAM" id="SSF56112">
    <property type="entry name" value="Protein kinase-like (PK-like)"/>
    <property type="match status" value="1"/>
</dbReference>
<dbReference type="PROSITE" id="PS50011">
    <property type="entry name" value="PROTEIN_KINASE_DOM"/>
    <property type="match status" value="1"/>
</dbReference>
<dbReference type="Gene3D" id="1.10.510.10">
    <property type="entry name" value="Transferase(Phosphotransferase) domain 1"/>
    <property type="match status" value="1"/>
</dbReference>
<dbReference type="GO" id="GO:0004672">
    <property type="term" value="F:protein kinase activity"/>
    <property type="evidence" value="ECO:0007669"/>
    <property type="project" value="InterPro"/>
</dbReference>
<organism evidence="3 4">
    <name type="scientific">Platanthera zijinensis</name>
    <dbReference type="NCBI Taxonomy" id="2320716"/>
    <lineage>
        <taxon>Eukaryota</taxon>
        <taxon>Viridiplantae</taxon>
        <taxon>Streptophyta</taxon>
        <taxon>Embryophyta</taxon>
        <taxon>Tracheophyta</taxon>
        <taxon>Spermatophyta</taxon>
        <taxon>Magnoliopsida</taxon>
        <taxon>Liliopsida</taxon>
        <taxon>Asparagales</taxon>
        <taxon>Orchidaceae</taxon>
        <taxon>Orchidoideae</taxon>
        <taxon>Orchideae</taxon>
        <taxon>Orchidinae</taxon>
        <taxon>Platanthera</taxon>
    </lineage>
</organism>